<dbReference type="EMBL" id="BAAAZY010000010">
    <property type="protein sequence ID" value="GAA4059648.1"/>
    <property type="molecule type" value="Genomic_DNA"/>
</dbReference>
<keyword evidence="2" id="KW-1185">Reference proteome</keyword>
<dbReference type="Proteomes" id="UP001499984">
    <property type="component" value="Unassembled WGS sequence"/>
</dbReference>
<proteinExistence type="predicted"/>
<comment type="caution">
    <text evidence="1">The sequence shown here is derived from an EMBL/GenBank/DDBJ whole genome shotgun (WGS) entry which is preliminary data.</text>
</comment>
<accession>A0ABP7V4V9</accession>
<name>A0ABP7V4V9_9ACTN</name>
<evidence type="ECO:0000313" key="1">
    <source>
        <dbReference type="EMBL" id="GAA4059648.1"/>
    </source>
</evidence>
<evidence type="ECO:0000313" key="2">
    <source>
        <dbReference type="Proteomes" id="UP001499984"/>
    </source>
</evidence>
<organism evidence="1 2">
    <name type="scientific">Streptomyces shaanxiensis</name>
    <dbReference type="NCBI Taxonomy" id="653357"/>
    <lineage>
        <taxon>Bacteria</taxon>
        <taxon>Bacillati</taxon>
        <taxon>Actinomycetota</taxon>
        <taxon>Actinomycetes</taxon>
        <taxon>Kitasatosporales</taxon>
        <taxon>Streptomycetaceae</taxon>
        <taxon>Streptomyces</taxon>
    </lineage>
</organism>
<protein>
    <submittedName>
        <fullName evidence="1">Uncharacterized protein</fullName>
    </submittedName>
</protein>
<reference evidence="2" key="1">
    <citation type="journal article" date="2019" name="Int. J. Syst. Evol. Microbiol.">
        <title>The Global Catalogue of Microorganisms (GCM) 10K type strain sequencing project: providing services to taxonomists for standard genome sequencing and annotation.</title>
        <authorList>
            <consortium name="The Broad Institute Genomics Platform"/>
            <consortium name="The Broad Institute Genome Sequencing Center for Infectious Disease"/>
            <person name="Wu L."/>
            <person name="Ma J."/>
        </authorList>
    </citation>
    <scope>NUCLEOTIDE SEQUENCE [LARGE SCALE GENOMIC DNA]</scope>
    <source>
        <strain evidence="2">JCM 16925</strain>
    </source>
</reference>
<sequence>MPVTGPDQKLVTMTITGGFAGVHQEVVLRGDGTVRASHKGESVVRRTSTAQFTELRTLLGDPALADVSDFAISMGSADMFQYTLRFNGRTVTTDRSAEQPALDRLIDALSEFLPDR</sequence>
<gene>
    <name evidence="1" type="ORF">GCM10022233_35870</name>
</gene>